<gene>
    <name evidence="1" type="ORF">ACAOBT_LOCUS2893</name>
</gene>
<comment type="caution">
    <text evidence="1">The sequence shown here is derived from an EMBL/GenBank/DDBJ whole genome shotgun (WGS) entry which is preliminary data.</text>
</comment>
<dbReference type="EMBL" id="CAKOFQ010006679">
    <property type="protein sequence ID" value="CAH1958868.1"/>
    <property type="molecule type" value="Genomic_DNA"/>
</dbReference>
<evidence type="ECO:0000313" key="2">
    <source>
        <dbReference type="Proteomes" id="UP001152888"/>
    </source>
</evidence>
<keyword evidence="2" id="KW-1185">Reference proteome</keyword>
<accession>A0A9P0JVM7</accession>
<dbReference type="Proteomes" id="UP001152888">
    <property type="component" value="Unassembled WGS sequence"/>
</dbReference>
<sequence>MLHAHVFPRQSPCGVPPLSHVSPYSPTALGLRGSWNIKKWT</sequence>
<name>A0A9P0JVM7_ACAOB</name>
<reference evidence="1" key="1">
    <citation type="submission" date="2022-03" db="EMBL/GenBank/DDBJ databases">
        <authorList>
            <person name="Sayadi A."/>
        </authorList>
    </citation>
    <scope>NUCLEOTIDE SEQUENCE</scope>
</reference>
<protein>
    <submittedName>
        <fullName evidence="1">Uncharacterized protein</fullName>
    </submittedName>
</protein>
<dbReference type="AlphaFoldDB" id="A0A9P0JVM7"/>
<proteinExistence type="predicted"/>
<evidence type="ECO:0000313" key="1">
    <source>
        <dbReference type="EMBL" id="CAH1958868.1"/>
    </source>
</evidence>
<organism evidence="1 2">
    <name type="scientific">Acanthoscelides obtectus</name>
    <name type="common">Bean weevil</name>
    <name type="synonym">Bruchus obtectus</name>
    <dbReference type="NCBI Taxonomy" id="200917"/>
    <lineage>
        <taxon>Eukaryota</taxon>
        <taxon>Metazoa</taxon>
        <taxon>Ecdysozoa</taxon>
        <taxon>Arthropoda</taxon>
        <taxon>Hexapoda</taxon>
        <taxon>Insecta</taxon>
        <taxon>Pterygota</taxon>
        <taxon>Neoptera</taxon>
        <taxon>Endopterygota</taxon>
        <taxon>Coleoptera</taxon>
        <taxon>Polyphaga</taxon>
        <taxon>Cucujiformia</taxon>
        <taxon>Chrysomeloidea</taxon>
        <taxon>Chrysomelidae</taxon>
        <taxon>Bruchinae</taxon>
        <taxon>Bruchini</taxon>
        <taxon>Acanthoscelides</taxon>
    </lineage>
</organism>